<dbReference type="Gene3D" id="3.30.2310.20">
    <property type="entry name" value="RelE-like"/>
    <property type="match status" value="1"/>
</dbReference>
<keyword evidence="1" id="KW-1277">Toxin-antitoxin system</keyword>
<dbReference type="AlphaFoldDB" id="A0A6N8DTZ6"/>
<protein>
    <submittedName>
        <fullName evidence="2">Type II toxin-antitoxin system RelE/ParE family toxin</fullName>
    </submittedName>
</protein>
<name>A0A6N8DTZ6_RHOAC</name>
<dbReference type="OrthoDB" id="7173315at2"/>
<evidence type="ECO:0000313" key="3">
    <source>
        <dbReference type="Proteomes" id="UP000439113"/>
    </source>
</evidence>
<organism evidence="2 3">
    <name type="scientific">Rhodoblastus acidophilus</name>
    <name type="common">Rhodopseudomonas acidophila</name>
    <dbReference type="NCBI Taxonomy" id="1074"/>
    <lineage>
        <taxon>Bacteria</taxon>
        <taxon>Pseudomonadati</taxon>
        <taxon>Pseudomonadota</taxon>
        <taxon>Alphaproteobacteria</taxon>
        <taxon>Hyphomicrobiales</taxon>
        <taxon>Rhodoblastaceae</taxon>
        <taxon>Rhodoblastus</taxon>
    </lineage>
</organism>
<evidence type="ECO:0000256" key="1">
    <source>
        <dbReference type="ARBA" id="ARBA00022649"/>
    </source>
</evidence>
<dbReference type="InterPro" id="IPR035093">
    <property type="entry name" value="RelE/ParE_toxin_dom_sf"/>
</dbReference>
<accession>A0A6N8DTZ6</accession>
<evidence type="ECO:0000313" key="2">
    <source>
        <dbReference type="EMBL" id="MTV32621.1"/>
    </source>
</evidence>
<proteinExistence type="predicted"/>
<dbReference type="Pfam" id="PF05016">
    <property type="entry name" value="ParE_toxin"/>
    <property type="match status" value="1"/>
</dbReference>
<sequence>MRLRLTTLADADIVQILQQTRRLFGPLQVRAYAEIIKAGLQIISADPERASIQDRSEISPGLRSFHLELAGRKRGSAAHLLYFGIVDEAEVVVYRVLHEAMAPKRRLAAALRAERNDN</sequence>
<comment type="caution">
    <text evidence="2">The sequence shown here is derived from an EMBL/GenBank/DDBJ whole genome shotgun (WGS) entry which is preliminary data.</text>
</comment>
<dbReference type="Proteomes" id="UP000439113">
    <property type="component" value="Unassembled WGS sequence"/>
</dbReference>
<gene>
    <name evidence="2" type="ORF">GJ654_16670</name>
</gene>
<reference evidence="2 3" key="1">
    <citation type="submission" date="2019-11" db="EMBL/GenBank/DDBJ databases">
        <title>Whole-genome sequence of a Rhodoblastus acidophilus DSM 142.</title>
        <authorList>
            <person name="Kyndt J.A."/>
            <person name="Meyer T.E."/>
        </authorList>
    </citation>
    <scope>NUCLEOTIDE SEQUENCE [LARGE SCALE GENOMIC DNA]</scope>
    <source>
        <strain evidence="2 3">DSM 142</strain>
    </source>
</reference>
<dbReference type="EMBL" id="WNKS01000019">
    <property type="protein sequence ID" value="MTV32621.1"/>
    <property type="molecule type" value="Genomic_DNA"/>
</dbReference>
<dbReference type="RefSeq" id="WP_155447308.1">
    <property type="nucleotide sequence ID" value="NZ_JAOQNR010000018.1"/>
</dbReference>
<dbReference type="InterPro" id="IPR007712">
    <property type="entry name" value="RelE/ParE_toxin"/>
</dbReference>